<gene>
    <name evidence="2" type="ORF">SAMN02746098_03552</name>
</gene>
<keyword evidence="3" id="KW-1185">Reference proteome</keyword>
<evidence type="ECO:0000256" key="1">
    <source>
        <dbReference type="SAM" id="Phobius"/>
    </source>
</evidence>
<keyword evidence="1" id="KW-0812">Transmembrane</keyword>
<proteinExistence type="predicted"/>
<protein>
    <submittedName>
        <fullName evidence="2">Uncharacterized protein</fullName>
    </submittedName>
</protein>
<dbReference type="AlphaFoldDB" id="A0A1M5ZR84"/>
<feature type="transmembrane region" description="Helical" evidence="1">
    <location>
        <begin position="33"/>
        <end position="53"/>
    </location>
</feature>
<organism evidence="2 3">
    <name type="scientific">Desulfosporosinus lacus DSM 15449</name>
    <dbReference type="NCBI Taxonomy" id="1121420"/>
    <lineage>
        <taxon>Bacteria</taxon>
        <taxon>Bacillati</taxon>
        <taxon>Bacillota</taxon>
        <taxon>Clostridia</taxon>
        <taxon>Eubacteriales</taxon>
        <taxon>Desulfitobacteriaceae</taxon>
        <taxon>Desulfosporosinus</taxon>
    </lineage>
</organism>
<sequence length="64" mass="6912">MGIVVVNVLHDFHKGIVAVSIGNIFVSLRGGHFIKKVVFLMGIILIFGLNVSLGRTFGFTKRGA</sequence>
<keyword evidence="1" id="KW-0472">Membrane</keyword>
<dbReference type="EMBL" id="FQXJ01000014">
    <property type="protein sequence ID" value="SHI26702.1"/>
    <property type="molecule type" value="Genomic_DNA"/>
</dbReference>
<evidence type="ECO:0000313" key="3">
    <source>
        <dbReference type="Proteomes" id="UP000183954"/>
    </source>
</evidence>
<keyword evidence="1" id="KW-1133">Transmembrane helix</keyword>
<accession>A0A1M5ZR84</accession>
<name>A0A1M5ZR84_9FIRM</name>
<evidence type="ECO:0000313" key="2">
    <source>
        <dbReference type="EMBL" id="SHI26702.1"/>
    </source>
</evidence>
<reference evidence="3" key="1">
    <citation type="submission" date="2016-11" db="EMBL/GenBank/DDBJ databases">
        <authorList>
            <person name="Varghese N."/>
            <person name="Submissions S."/>
        </authorList>
    </citation>
    <scope>NUCLEOTIDE SEQUENCE [LARGE SCALE GENOMIC DNA]</scope>
    <source>
        <strain evidence="3">DSM 15449</strain>
    </source>
</reference>
<dbReference type="STRING" id="1121420.SAMN02746098_03552"/>
<dbReference type="Proteomes" id="UP000183954">
    <property type="component" value="Unassembled WGS sequence"/>
</dbReference>